<dbReference type="Pfam" id="PF23598">
    <property type="entry name" value="LRR_14"/>
    <property type="match status" value="2"/>
</dbReference>
<dbReference type="Gene3D" id="1.20.5.4130">
    <property type="match status" value="1"/>
</dbReference>
<dbReference type="InterPro" id="IPR003593">
    <property type="entry name" value="AAA+_ATPase"/>
</dbReference>
<evidence type="ECO:0000256" key="5">
    <source>
        <dbReference type="ARBA" id="ARBA00022821"/>
    </source>
</evidence>
<dbReference type="Pfam" id="PF18052">
    <property type="entry name" value="Rx_N"/>
    <property type="match status" value="1"/>
</dbReference>
<feature type="compositionally biased region" description="Acidic residues" evidence="7">
    <location>
        <begin position="1115"/>
        <end position="1128"/>
    </location>
</feature>
<proteinExistence type="inferred from homology"/>
<dbReference type="InterPro" id="IPR041118">
    <property type="entry name" value="Rx_N"/>
</dbReference>
<dbReference type="OrthoDB" id="665945at2759"/>
<sequence>MTWLYCTASINKCIPQEHHNKCSAFPNLLLPSLAACSSTIMAAVADAFASKLIGILKRMPKKEVETLLRAPGEITKLETALRDLSPILADAERRRFRDSSEERWMREVKDAMYDADDILDICQILESGEDPMLAERSAPWRRNILLSSCFSNQVVPHQIGIKIKALNRRLEDVMRRSYKFQFTLQAIGSTRYSSYSETGPVFLEPDIVGLKIQEDRRKLCDLLANSMDAPTRSVIDNVVVVAITGAAGIGKTTLARMVFNDRMIVETFEVKIWLCVTQEVNGIRLLRESIAYVDGNADGVADSMHMLQERLNRALREKRFLLVMDDVWSDKVWNDILGAPLNGCAPGSRVLVTTRNDEAARGMRAQHLHRVTTLDPDDSWLLLKKQVSLAEDERDIDDLKYIGMMIVEKCNGLPLAIKVIGGLLRRKARTRESWFGVLNHYLGSSGAQFGEVFHSLYLSYQDLSPQLKQCFLYCSLLPKGVNFDSPNVINMWISEGFIHQADRRADELEYIGTEYHQDLIMRHLIEPGASSSMHDIVRSFAQHMAREEALVVHRELQTEVSSPLLSKLRRLSIESAESVAVEWAAYLQKLVALRVLIINRTINFKPGDSWSSFSSLRVLHVVRLAESDRLVRSICQLKHLRYLYLYDSDISSLPDDIHRMKFLQHIGIVSCGRFVELPVNIIKLTQLRSLDLVGSSVGVVPRGFGRLTNLRSLFGFPVHRDGEGQGWCSLEELAPLRKLRSLRLEGIEKVGVSYLAEEAMISSMEHLISLHLNCSTSISANVTNSERQLIQEVYEHLFPPRCVENLVMETYIGRWLPNWMWGAEAAAFGSLRYMVLRNLASCVKLPDGLCQIPCLERLEINKAPLVKHVGHEFLHHGDLQCAFPRLQELVLHGMVQWRGWVWDPLNDVQVMPALEVLLVERCRLRSFPPGLSCHATALRHLVIAHARRLESLEAFSSLVELDICLSPRLSKIANLPRLQKLTIKICPKLRVLEGVPALRSLVLEDYTMETLPGYLQLKDDVCPVYLTLDCTIKLLKSISMGKGGPEWPKISHIQHVNAYAEDGGHQRKWSVLYTREPFSFGAYMPDSDSDSEGAYIQNLADDKLVRSDIRSDWSTDSETDDELDDNDDIPTAGSTGVDLFNDDSELVGIESPREQIIKMLMEGRHTDKQQLQVVSIYGIGGLGKTTIARSVYRQISNQFECCAQVSVSERPDIVGIMKSIIDQVRCPYSSMEEFSNMQDNLQVIINVLKEFLEDKRYLIFIDDIWEVSVWETIKPAFIGNNHGSGIIATTYKLDVAESIGGVYTLPLLSDEDSKLLFYRRTCFRSEAGCPSSYRDVSKRLLNKCSRLPLAIITITRLLPASLNSEEEWKKVCNSIDSGFELGDRVRDMRRILSRSYHDLPQHLRTCFLYLSIFPENYDIRRDSLVQRWLSEDLIRGDHGQNLHELGESYFYQLLDTGMIQPIEFDNDGNALACRVPLVMIDLIAYLLIKEKHNTTSASQRRTDPPNKVERLSLQVSKKEKHAVVAEASKSFREGSLSISCSSDSVGTCPIIKNLRVLVLEGSLEDRHVAKYLGRSSRQLRYLILASTQITVIPKKVGNLQFLQTLDLRATRVIELPRTFVRLKQLHCLLINRSTKVPAGISNLQALKELQDIDISKSPDILEGICTLSKLRALKVALWSWDDSSSELLPETLCKLSTSELEHLSISTCCSLEFKPNDDVQKVFQHITKLEVQHSTFNTLPTWIDKLKKLSSLSIEVYLLEEDALRILGGLPALLFLSLTAKKTPEARPTAKRTPDGRVVTEDKLVVRSNGFGCLKTFHLFSRAMVIKFEKGSMKSLERLKLSFQASLATEDFSFGLGNLSSLKHIQVEIICFSATEKAVKKAEDAIRDMIWGSSGQPRPALDIRRSAEEYKIEDKKEFREEVRVLSLASRDGRTASVQKQNQKQKID</sequence>
<keyword evidence="10" id="KW-1185">Reference proteome</keyword>
<dbReference type="SUPFAM" id="SSF52058">
    <property type="entry name" value="L domain-like"/>
    <property type="match status" value="1"/>
</dbReference>
<evidence type="ECO:0000259" key="8">
    <source>
        <dbReference type="SMART" id="SM00382"/>
    </source>
</evidence>
<evidence type="ECO:0000256" key="6">
    <source>
        <dbReference type="ARBA" id="ARBA00023054"/>
    </source>
</evidence>
<dbReference type="GO" id="GO:0009626">
    <property type="term" value="P:plant-type hypersensitive response"/>
    <property type="evidence" value="ECO:0007669"/>
    <property type="project" value="UniProtKB-ARBA"/>
</dbReference>
<dbReference type="InterPro" id="IPR032675">
    <property type="entry name" value="LRR_dom_sf"/>
</dbReference>
<dbReference type="Gramene" id="PUZ36215">
    <property type="protein sequence ID" value="PUZ36215"/>
    <property type="gene ID" value="GQ55_9G020400"/>
</dbReference>
<evidence type="ECO:0000313" key="10">
    <source>
        <dbReference type="Proteomes" id="UP000244336"/>
    </source>
</evidence>
<dbReference type="InterPro" id="IPR038005">
    <property type="entry name" value="RX-like_CC"/>
</dbReference>
<keyword evidence="6" id="KW-0175">Coiled coil</keyword>
<dbReference type="InterPro" id="IPR042197">
    <property type="entry name" value="Apaf_helical"/>
</dbReference>
<feature type="domain" description="AAA+ ATPase" evidence="8">
    <location>
        <begin position="237"/>
        <end position="378"/>
    </location>
</feature>
<comment type="similarity">
    <text evidence="1">Belongs to the disease resistance NB-LRR family.</text>
</comment>
<keyword evidence="3" id="KW-0677">Repeat</keyword>
<dbReference type="STRING" id="1504633.A0A2T7BYR0"/>
<evidence type="ECO:0000256" key="2">
    <source>
        <dbReference type="ARBA" id="ARBA00022614"/>
    </source>
</evidence>
<dbReference type="GO" id="GO:0002758">
    <property type="term" value="P:innate immune response-activating signaling pathway"/>
    <property type="evidence" value="ECO:0007669"/>
    <property type="project" value="UniProtKB-ARBA"/>
</dbReference>
<organism evidence="9 10">
    <name type="scientific">Panicum hallii var. hallii</name>
    <dbReference type="NCBI Taxonomy" id="1504633"/>
    <lineage>
        <taxon>Eukaryota</taxon>
        <taxon>Viridiplantae</taxon>
        <taxon>Streptophyta</taxon>
        <taxon>Embryophyta</taxon>
        <taxon>Tracheophyta</taxon>
        <taxon>Spermatophyta</taxon>
        <taxon>Magnoliopsida</taxon>
        <taxon>Liliopsida</taxon>
        <taxon>Poales</taxon>
        <taxon>Poaceae</taxon>
        <taxon>PACMAD clade</taxon>
        <taxon>Panicoideae</taxon>
        <taxon>Panicodae</taxon>
        <taxon>Paniceae</taxon>
        <taxon>Panicinae</taxon>
        <taxon>Panicum</taxon>
        <taxon>Panicum sect. Panicum</taxon>
    </lineage>
</organism>
<dbReference type="InterPro" id="IPR036388">
    <property type="entry name" value="WH-like_DNA-bd_sf"/>
</dbReference>
<dbReference type="InterPro" id="IPR058922">
    <property type="entry name" value="WHD_DRP"/>
</dbReference>
<dbReference type="Gene3D" id="1.10.10.10">
    <property type="entry name" value="Winged helix-like DNA-binding domain superfamily/Winged helix DNA-binding domain"/>
    <property type="match status" value="2"/>
</dbReference>
<dbReference type="EMBL" id="CM009757">
    <property type="protein sequence ID" value="PUZ36215.1"/>
    <property type="molecule type" value="Genomic_DNA"/>
</dbReference>
<keyword evidence="5" id="KW-0611">Plant defense</keyword>
<keyword evidence="4" id="KW-0547">Nucleotide-binding</keyword>
<gene>
    <name evidence="9" type="ORF">GQ55_9G020400</name>
</gene>
<protein>
    <recommendedName>
        <fullName evidence="8">AAA+ ATPase domain-containing protein</fullName>
    </recommendedName>
</protein>
<dbReference type="InterPro" id="IPR055414">
    <property type="entry name" value="LRR_R13L4/SHOC2-like"/>
</dbReference>
<dbReference type="Gramene" id="PUZ36216">
    <property type="protein sequence ID" value="PUZ36216"/>
    <property type="gene ID" value="GQ55_9G020400"/>
</dbReference>
<accession>A0A2T7BYR0</accession>
<name>A0A2T7BYR0_9POAL</name>
<evidence type="ECO:0000256" key="3">
    <source>
        <dbReference type="ARBA" id="ARBA00022737"/>
    </source>
</evidence>
<dbReference type="InterPro" id="IPR044974">
    <property type="entry name" value="Disease_R_plants"/>
</dbReference>
<dbReference type="GO" id="GO:0042742">
    <property type="term" value="P:defense response to bacterium"/>
    <property type="evidence" value="ECO:0007669"/>
    <property type="project" value="UniProtKB-ARBA"/>
</dbReference>
<reference evidence="9 10" key="1">
    <citation type="submission" date="2018-04" db="EMBL/GenBank/DDBJ databases">
        <title>WGS assembly of Panicum hallii var. hallii HAL2.</title>
        <authorList>
            <person name="Lovell J."/>
            <person name="Jenkins J."/>
            <person name="Lowry D."/>
            <person name="Mamidi S."/>
            <person name="Sreedasyam A."/>
            <person name="Weng X."/>
            <person name="Barry K."/>
            <person name="Bonette J."/>
            <person name="Campitelli B."/>
            <person name="Daum C."/>
            <person name="Gordon S."/>
            <person name="Gould B."/>
            <person name="Lipzen A."/>
            <person name="MacQueen A."/>
            <person name="Palacio-Mejia J."/>
            <person name="Plott C."/>
            <person name="Shakirov E."/>
            <person name="Shu S."/>
            <person name="Yoshinaga Y."/>
            <person name="Zane M."/>
            <person name="Rokhsar D."/>
            <person name="Grimwood J."/>
            <person name="Schmutz J."/>
            <person name="Juenger T."/>
        </authorList>
    </citation>
    <scope>NUCLEOTIDE SEQUENCE [LARGE SCALE GENOMIC DNA]</scope>
    <source>
        <strain evidence="10">cv. HAL2</strain>
        <strain evidence="9">HAL2</strain>
    </source>
</reference>
<dbReference type="Gene3D" id="1.10.8.430">
    <property type="entry name" value="Helical domain of apoptotic protease-activating factors"/>
    <property type="match status" value="2"/>
</dbReference>
<dbReference type="CDD" id="cd14798">
    <property type="entry name" value="RX-CC_like"/>
    <property type="match status" value="1"/>
</dbReference>
<dbReference type="GO" id="GO:0043531">
    <property type="term" value="F:ADP binding"/>
    <property type="evidence" value="ECO:0007669"/>
    <property type="project" value="InterPro"/>
</dbReference>
<feature type="region of interest" description="Disordered" evidence="7">
    <location>
        <begin position="1111"/>
        <end position="1135"/>
    </location>
</feature>
<dbReference type="InterPro" id="IPR003591">
    <property type="entry name" value="Leu-rich_rpt_typical-subtyp"/>
</dbReference>
<dbReference type="Gene3D" id="3.80.10.10">
    <property type="entry name" value="Ribonuclease Inhibitor"/>
    <property type="match status" value="2"/>
</dbReference>
<evidence type="ECO:0000313" key="9">
    <source>
        <dbReference type="EMBL" id="PUZ36216.1"/>
    </source>
</evidence>
<dbReference type="PRINTS" id="PR00364">
    <property type="entry name" value="DISEASERSIST"/>
</dbReference>
<dbReference type="EMBL" id="CM009757">
    <property type="protein sequence ID" value="PUZ36216.1"/>
    <property type="molecule type" value="Genomic_DNA"/>
</dbReference>
<keyword evidence="2" id="KW-0433">Leucine-rich repeat</keyword>
<dbReference type="Proteomes" id="UP000244336">
    <property type="component" value="Chromosome 9"/>
</dbReference>
<dbReference type="PANTHER" id="PTHR23155:SF1095">
    <property type="entry name" value="OS05G0250700 PROTEIN"/>
    <property type="match status" value="1"/>
</dbReference>
<dbReference type="Pfam" id="PF23559">
    <property type="entry name" value="WHD_DRP"/>
    <property type="match status" value="2"/>
</dbReference>
<dbReference type="Pfam" id="PF00931">
    <property type="entry name" value="NB-ARC"/>
    <property type="match status" value="2"/>
</dbReference>
<dbReference type="FunFam" id="1.10.10.10:FF:000322">
    <property type="entry name" value="Probable disease resistance protein At1g63360"/>
    <property type="match status" value="1"/>
</dbReference>
<dbReference type="SMART" id="SM00369">
    <property type="entry name" value="LRR_TYP"/>
    <property type="match status" value="4"/>
</dbReference>
<feature type="domain" description="AAA+ ATPase" evidence="8">
    <location>
        <begin position="1170"/>
        <end position="1300"/>
    </location>
</feature>
<dbReference type="SMART" id="SM00382">
    <property type="entry name" value="AAA"/>
    <property type="match status" value="2"/>
</dbReference>
<evidence type="ECO:0000256" key="7">
    <source>
        <dbReference type="SAM" id="MobiDB-lite"/>
    </source>
</evidence>
<dbReference type="InterPro" id="IPR002182">
    <property type="entry name" value="NB-ARC"/>
</dbReference>
<evidence type="ECO:0000256" key="4">
    <source>
        <dbReference type="ARBA" id="ARBA00022741"/>
    </source>
</evidence>
<dbReference type="PANTHER" id="PTHR23155">
    <property type="entry name" value="DISEASE RESISTANCE PROTEIN RP"/>
    <property type="match status" value="1"/>
</dbReference>
<dbReference type="SUPFAM" id="SSF52540">
    <property type="entry name" value="P-loop containing nucleoside triphosphate hydrolases"/>
    <property type="match status" value="2"/>
</dbReference>
<evidence type="ECO:0000256" key="1">
    <source>
        <dbReference type="ARBA" id="ARBA00008894"/>
    </source>
</evidence>
<dbReference type="Gene3D" id="3.40.50.300">
    <property type="entry name" value="P-loop containing nucleotide triphosphate hydrolases"/>
    <property type="match status" value="2"/>
</dbReference>
<dbReference type="InterPro" id="IPR027417">
    <property type="entry name" value="P-loop_NTPase"/>
</dbReference>
<dbReference type="SUPFAM" id="SSF52047">
    <property type="entry name" value="RNI-like"/>
    <property type="match status" value="1"/>
</dbReference>